<dbReference type="InterPro" id="IPR013507">
    <property type="entry name" value="DNA_mismatch_S5_2-like"/>
</dbReference>
<dbReference type="GO" id="GO:0030983">
    <property type="term" value="F:mismatched DNA binding"/>
    <property type="evidence" value="ECO:0007669"/>
    <property type="project" value="InterPro"/>
</dbReference>
<dbReference type="GO" id="GO:0016887">
    <property type="term" value="F:ATP hydrolysis activity"/>
    <property type="evidence" value="ECO:0007669"/>
    <property type="project" value="InterPro"/>
</dbReference>
<dbReference type="SMART" id="SM00853">
    <property type="entry name" value="MutL_C"/>
    <property type="match status" value="1"/>
</dbReference>
<dbReference type="Gene3D" id="3.30.1370.100">
    <property type="entry name" value="MutL, C-terminal domain, regulatory subdomain"/>
    <property type="match status" value="1"/>
</dbReference>
<dbReference type="InterPro" id="IPR002099">
    <property type="entry name" value="MutL/Mlh/PMS"/>
</dbReference>
<dbReference type="CDD" id="cd16926">
    <property type="entry name" value="HATPase_MutL-MLH-PMS-like"/>
    <property type="match status" value="1"/>
</dbReference>
<evidence type="ECO:0000256" key="2">
    <source>
        <dbReference type="ARBA" id="ARBA00022763"/>
    </source>
</evidence>
<dbReference type="SUPFAM" id="SSF54211">
    <property type="entry name" value="Ribosomal protein S5 domain 2-like"/>
    <property type="match status" value="1"/>
</dbReference>
<dbReference type="HOGENOM" id="CLU_004131_4_2_0"/>
<name>E3CZ82_9BACT</name>
<dbReference type="InterPro" id="IPR037198">
    <property type="entry name" value="MutL_C_sf"/>
</dbReference>
<dbReference type="CDD" id="cd00782">
    <property type="entry name" value="MutL_Trans"/>
    <property type="match status" value="1"/>
</dbReference>
<dbReference type="STRING" id="584708.Apau_1332"/>
<dbReference type="InterPro" id="IPR042120">
    <property type="entry name" value="MutL_C_dimsub"/>
</dbReference>
<evidence type="ECO:0000259" key="6">
    <source>
        <dbReference type="SMART" id="SM00853"/>
    </source>
</evidence>
<dbReference type="FunFam" id="3.30.565.10:FF:000003">
    <property type="entry name" value="DNA mismatch repair endonuclease MutL"/>
    <property type="match status" value="1"/>
</dbReference>
<dbReference type="Gene3D" id="3.30.1540.20">
    <property type="entry name" value="MutL, C-terminal domain, dimerisation subdomain"/>
    <property type="match status" value="1"/>
</dbReference>
<dbReference type="GO" id="GO:0032300">
    <property type="term" value="C:mismatch repair complex"/>
    <property type="evidence" value="ECO:0007669"/>
    <property type="project" value="InterPro"/>
</dbReference>
<dbReference type="SUPFAM" id="SSF118116">
    <property type="entry name" value="DNA mismatch repair protein MutL"/>
    <property type="match status" value="1"/>
</dbReference>
<dbReference type="Gene3D" id="3.30.565.10">
    <property type="entry name" value="Histidine kinase-like ATPase, C-terminal domain"/>
    <property type="match status" value="1"/>
</dbReference>
<dbReference type="InterPro" id="IPR020667">
    <property type="entry name" value="DNA_mismatch_repair_MutL"/>
</dbReference>
<dbReference type="NCBIfam" id="TIGR00585">
    <property type="entry name" value="mutl"/>
    <property type="match status" value="1"/>
</dbReference>
<evidence type="ECO:0000256" key="4">
    <source>
        <dbReference type="HAMAP-Rule" id="MF_00149"/>
    </source>
</evidence>
<accession>E3CZ82</accession>
<dbReference type="InterPro" id="IPR014790">
    <property type="entry name" value="MutL_C"/>
</dbReference>
<dbReference type="Proteomes" id="UP000005096">
    <property type="component" value="Chromosome"/>
</dbReference>
<dbReference type="Pfam" id="PF13589">
    <property type="entry name" value="HATPase_c_3"/>
    <property type="match status" value="1"/>
</dbReference>
<dbReference type="AlphaFoldDB" id="E3CZ82"/>
<dbReference type="RefSeq" id="WP_006300956.1">
    <property type="nucleotide sequence ID" value="NZ_CM001022.1"/>
</dbReference>
<dbReference type="InterPro" id="IPR014762">
    <property type="entry name" value="DNA_mismatch_repair_CS"/>
</dbReference>
<feature type="region of interest" description="Disordered" evidence="5">
    <location>
        <begin position="376"/>
        <end position="395"/>
    </location>
</feature>
<feature type="region of interest" description="Disordered" evidence="5">
    <location>
        <begin position="325"/>
        <end position="358"/>
    </location>
</feature>
<dbReference type="SMART" id="SM01340">
    <property type="entry name" value="DNA_mis_repair"/>
    <property type="match status" value="1"/>
</dbReference>
<dbReference type="InterPro" id="IPR038973">
    <property type="entry name" value="MutL/Mlh/Pms-like"/>
</dbReference>
<evidence type="ECO:0000313" key="8">
    <source>
        <dbReference type="EMBL" id="EFQ23753.1"/>
    </source>
</evidence>
<dbReference type="InterPro" id="IPR042121">
    <property type="entry name" value="MutL_C_regsub"/>
</dbReference>
<sequence>MTIRRLSEDVFQRIAAGEVIERPVSVCKELLENALDAGASRISVTLLQGGKTSLIVEDDGCGIPFDELPLALERHATSKIFSLEDLDRIGTLGFRGEALASIATVSLLEIRSRATGEDRGGMIRSEGGSVVLHQPLPCPEGTRIQVEELFFNLPARRKFLRAPGAETRRVGQLIQEMGLIHPEVRLTLRSEGRVLFDTEPGRDTERALRDHWGCGAARSLSVSSGGVEAELWWSGPKEGRTPLVLFANGRRIQDSSVRGALLAGAGTCGGDWLVVLRLPPEDLDVNVHPAKTEVRFRRPGEVFDLVRRGVAKLVEGGTFGDHWVLPGVPDLSSPPSSGEPYRERTFPSSPAPNPPSWDRAFPQRVAEARTFGAPRLGSLFPPLERGEGAPSSRAPSLEPEAVYLGQAQRGYLLFDGPSGLWVLDPHAAQERILYERLRSSWGRGTVQSLAVPVDLPGSLAPTVESCRPDLEGLGFRFQAPSQETPEGWKVTGIPHLLALYPLAPLDWLRLALAEEGVADPATLVKRMADRACKASLKLGERLQEEEARTLLRDLRACETPYACPHGRPTLFTLSWEEIASRLGRSSS</sequence>
<comment type="similarity">
    <text evidence="1 4">Belongs to the DNA mismatch repair MutL/HexB family.</text>
</comment>
<dbReference type="OrthoDB" id="9763467at2"/>
<keyword evidence="2 4" id="KW-0227">DNA damage</keyword>
<dbReference type="InterPro" id="IPR014721">
    <property type="entry name" value="Ribsml_uS5_D2-typ_fold_subgr"/>
</dbReference>
<dbReference type="GO" id="GO:0005524">
    <property type="term" value="F:ATP binding"/>
    <property type="evidence" value="ECO:0007669"/>
    <property type="project" value="InterPro"/>
</dbReference>
<dbReference type="PaxDb" id="584708-Apau_1332"/>
<feature type="domain" description="MutL C-terminal dimerisation" evidence="6">
    <location>
        <begin position="403"/>
        <end position="542"/>
    </location>
</feature>
<dbReference type="Pfam" id="PF01119">
    <property type="entry name" value="DNA_mis_repair"/>
    <property type="match status" value="1"/>
</dbReference>
<dbReference type="InterPro" id="IPR020568">
    <property type="entry name" value="Ribosomal_Su5_D2-typ_SF"/>
</dbReference>
<evidence type="ECO:0000256" key="5">
    <source>
        <dbReference type="SAM" id="MobiDB-lite"/>
    </source>
</evidence>
<organism evidence="8 9">
    <name type="scientific">Aminomonas paucivorans DSM 12260</name>
    <dbReference type="NCBI Taxonomy" id="584708"/>
    <lineage>
        <taxon>Bacteria</taxon>
        <taxon>Thermotogati</taxon>
        <taxon>Synergistota</taxon>
        <taxon>Synergistia</taxon>
        <taxon>Synergistales</taxon>
        <taxon>Synergistaceae</taxon>
        <taxon>Aminomonas</taxon>
    </lineage>
</organism>
<evidence type="ECO:0000313" key="9">
    <source>
        <dbReference type="Proteomes" id="UP000005096"/>
    </source>
</evidence>
<dbReference type="Gene3D" id="3.30.230.10">
    <property type="match status" value="1"/>
</dbReference>
<gene>
    <name evidence="4" type="primary">mutL</name>
    <name evidence="8" type="ORF">Apau_1332</name>
</gene>
<proteinExistence type="inferred from homology"/>
<dbReference type="Pfam" id="PF08676">
    <property type="entry name" value="MutL_C"/>
    <property type="match status" value="1"/>
</dbReference>
<dbReference type="PANTHER" id="PTHR10073">
    <property type="entry name" value="DNA MISMATCH REPAIR PROTEIN MLH, PMS, MUTL"/>
    <property type="match status" value="1"/>
</dbReference>
<dbReference type="EMBL" id="CM001022">
    <property type="protein sequence ID" value="EFQ23753.1"/>
    <property type="molecule type" value="Genomic_DNA"/>
</dbReference>
<evidence type="ECO:0000256" key="3">
    <source>
        <dbReference type="ARBA" id="ARBA00023204"/>
    </source>
</evidence>
<comment type="function">
    <text evidence="4">This protein is involved in the repair of mismatches in DNA. It is required for dam-dependent methyl-directed DNA mismatch repair. May act as a 'molecular matchmaker', a protein that promotes the formation of a stable complex between two or more DNA-binding proteins in an ATP-dependent manner without itself being part of a final effector complex.</text>
</comment>
<evidence type="ECO:0000256" key="1">
    <source>
        <dbReference type="ARBA" id="ARBA00006082"/>
    </source>
</evidence>
<keyword evidence="9" id="KW-1185">Reference proteome</keyword>
<dbReference type="PANTHER" id="PTHR10073:SF12">
    <property type="entry name" value="DNA MISMATCH REPAIR PROTEIN MLH1"/>
    <property type="match status" value="1"/>
</dbReference>
<dbReference type="GO" id="GO:0006298">
    <property type="term" value="P:mismatch repair"/>
    <property type="evidence" value="ECO:0007669"/>
    <property type="project" value="UniProtKB-UniRule"/>
</dbReference>
<dbReference type="GO" id="GO:0140664">
    <property type="term" value="F:ATP-dependent DNA damage sensor activity"/>
    <property type="evidence" value="ECO:0007669"/>
    <property type="project" value="InterPro"/>
</dbReference>
<reference evidence="8 9" key="1">
    <citation type="journal article" date="2010" name="Stand. Genomic Sci.">
        <title>Non-contiguous finished genome sequence of Aminomonas paucivorans type strain (GLU-3).</title>
        <authorList>
            <person name="Pitluck S."/>
            <person name="Yasawong M."/>
            <person name="Held B."/>
            <person name="Lapidus A."/>
            <person name="Nolan M."/>
            <person name="Copeland A."/>
            <person name="Lucas S."/>
            <person name="Del Rio T.G."/>
            <person name="Tice H."/>
            <person name="Cheng J.F."/>
            <person name="Chertkov O."/>
            <person name="Goodwin L."/>
            <person name="Tapia R."/>
            <person name="Han C."/>
            <person name="Liolios K."/>
            <person name="Ivanova N."/>
            <person name="Mavromatis K."/>
            <person name="Ovchinnikova G."/>
            <person name="Pati A."/>
            <person name="Chen A."/>
            <person name="Palaniappan K."/>
            <person name="Land M."/>
            <person name="Hauser L."/>
            <person name="Chang Y.J."/>
            <person name="Jeffries C.D."/>
            <person name="Pukall R."/>
            <person name="Spring S."/>
            <person name="Rohde M."/>
            <person name="Sikorski J."/>
            <person name="Goker M."/>
            <person name="Woyke T."/>
            <person name="Bristow J."/>
            <person name="Eisen J.A."/>
            <person name="Markowitz V."/>
            <person name="Hugenholtz P."/>
            <person name="Kyrpides N.C."/>
            <person name="Klenk H.P."/>
        </authorList>
    </citation>
    <scope>NUCLEOTIDE SEQUENCE [LARGE SCALE GENOMIC DNA]</scope>
    <source>
        <strain evidence="8 9">DSM 12260</strain>
    </source>
</reference>
<keyword evidence="3 4" id="KW-0234">DNA repair</keyword>
<dbReference type="SUPFAM" id="SSF55874">
    <property type="entry name" value="ATPase domain of HSP90 chaperone/DNA topoisomerase II/histidine kinase"/>
    <property type="match status" value="1"/>
</dbReference>
<dbReference type="HAMAP" id="MF_00149">
    <property type="entry name" value="DNA_mis_repair"/>
    <property type="match status" value="1"/>
</dbReference>
<dbReference type="InterPro" id="IPR036890">
    <property type="entry name" value="HATPase_C_sf"/>
</dbReference>
<evidence type="ECO:0000259" key="7">
    <source>
        <dbReference type="SMART" id="SM01340"/>
    </source>
</evidence>
<feature type="domain" description="DNA mismatch repair protein S5" evidence="7">
    <location>
        <begin position="208"/>
        <end position="315"/>
    </location>
</feature>
<protein>
    <recommendedName>
        <fullName evidence="4">DNA mismatch repair protein MutL</fullName>
    </recommendedName>
</protein>
<dbReference type="eggNOG" id="COG0323">
    <property type="taxonomic scope" value="Bacteria"/>
</dbReference>
<dbReference type="PROSITE" id="PS00058">
    <property type="entry name" value="DNA_MISMATCH_REPAIR_1"/>
    <property type="match status" value="1"/>
</dbReference>